<dbReference type="SUPFAM" id="SSF55073">
    <property type="entry name" value="Nucleotide cyclase"/>
    <property type="match status" value="1"/>
</dbReference>
<dbReference type="GO" id="GO:0005886">
    <property type="term" value="C:plasma membrane"/>
    <property type="evidence" value="ECO:0007669"/>
    <property type="project" value="TreeGrafter"/>
</dbReference>
<keyword evidence="6" id="KW-1185">Reference proteome</keyword>
<dbReference type="InterPro" id="IPR035965">
    <property type="entry name" value="PAS-like_dom_sf"/>
</dbReference>
<dbReference type="Gene3D" id="3.30.70.270">
    <property type="match status" value="1"/>
</dbReference>
<name>A0A316FXM1_9GAMM</name>
<reference evidence="5 6" key="1">
    <citation type="submission" date="2018-05" db="EMBL/GenBank/DDBJ databases">
        <title>Genomic Encyclopedia of Type Strains, Phase IV (KMG-IV): sequencing the most valuable type-strain genomes for metagenomic binning, comparative biology and taxonomic classification.</title>
        <authorList>
            <person name="Goeker M."/>
        </authorList>
    </citation>
    <scope>NUCLEOTIDE SEQUENCE [LARGE SCALE GENOMIC DNA]</scope>
    <source>
        <strain evidence="5 6">DSM 25350</strain>
    </source>
</reference>
<evidence type="ECO:0000259" key="4">
    <source>
        <dbReference type="PROSITE" id="PS50887"/>
    </source>
</evidence>
<feature type="domain" description="GGDEF" evidence="4">
    <location>
        <begin position="189"/>
        <end position="321"/>
    </location>
</feature>
<dbReference type="GO" id="GO:1902201">
    <property type="term" value="P:negative regulation of bacterial-type flagellum-dependent cell motility"/>
    <property type="evidence" value="ECO:0007669"/>
    <property type="project" value="TreeGrafter"/>
</dbReference>
<evidence type="ECO:0000256" key="2">
    <source>
        <dbReference type="ARBA" id="ARBA00012528"/>
    </source>
</evidence>
<evidence type="ECO:0000256" key="1">
    <source>
        <dbReference type="ARBA" id="ARBA00001946"/>
    </source>
</evidence>
<evidence type="ECO:0000256" key="3">
    <source>
        <dbReference type="ARBA" id="ARBA00034247"/>
    </source>
</evidence>
<dbReference type="InterPro" id="IPR050469">
    <property type="entry name" value="Diguanylate_Cyclase"/>
</dbReference>
<sequence length="321" mass="37301">MNNQEIEKQELNELHWMMDMLTNVDVGLIVLDSAYCIKMWNRFMEDHSGKSDGEVKNNSIFEVFPEVPEAWFKHKIDSVFTLKSRAFSTWEQRPYLFKFKNYRPITSTEATMYQNATMIPIMSSDGEVNHVCLLIYDVTDVATSKKEQTRLNSQLEKLSRTDRLTGLFNRGYWEECFENEYERCKRYGNNSSVLIFDIDHFKNVNDTYGHQAGDEVIRQTSSLLLDMVRKTDVAGRYGGEEFVVFLPDTDSGKAKIFAERLRKKIEAITVTHDDKKIKFTISLGICQFNKDLPSHEKWIEQADQALYQSKEGGRNQTNIAS</sequence>
<dbReference type="InterPro" id="IPR043128">
    <property type="entry name" value="Rev_trsase/Diguanyl_cyclase"/>
</dbReference>
<comment type="catalytic activity">
    <reaction evidence="3">
        <text>2 GTP = 3',3'-c-di-GMP + 2 diphosphate</text>
        <dbReference type="Rhea" id="RHEA:24898"/>
        <dbReference type="ChEBI" id="CHEBI:33019"/>
        <dbReference type="ChEBI" id="CHEBI:37565"/>
        <dbReference type="ChEBI" id="CHEBI:58805"/>
        <dbReference type="EC" id="2.7.7.65"/>
    </reaction>
</comment>
<dbReference type="Proteomes" id="UP000245790">
    <property type="component" value="Unassembled WGS sequence"/>
</dbReference>
<organism evidence="5 6">
    <name type="scientific">Pleionea mediterranea</name>
    <dbReference type="NCBI Taxonomy" id="523701"/>
    <lineage>
        <taxon>Bacteria</taxon>
        <taxon>Pseudomonadati</taxon>
        <taxon>Pseudomonadota</taxon>
        <taxon>Gammaproteobacteria</taxon>
        <taxon>Oceanospirillales</taxon>
        <taxon>Pleioneaceae</taxon>
        <taxon>Pleionea</taxon>
    </lineage>
</organism>
<dbReference type="RefSeq" id="WP_245411394.1">
    <property type="nucleotide sequence ID" value="NZ_QGGU01000003.1"/>
</dbReference>
<gene>
    <name evidence="5" type="ORF">C8D97_103156</name>
</gene>
<evidence type="ECO:0000313" key="6">
    <source>
        <dbReference type="Proteomes" id="UP000245790"/>
    </source>
</evidence>
<dbReference type="PROSITE" id="PS50887">
    <property type="entry name" value="GGDEF"/>
    <property type="match status" value="1"/>
</dbReference>
<comment type="cofactor">
    <cofactor evidence="1">
        <name>Mg(2+)</name>
        <dbReference type="ChEBI" id="CHEBI:18420"/>
    </cofactor>
</comment>
<dbReference type="FunFam" id="3.30.70.270:FF:000001">
    <property type="entry name" value="Diguanylate cyclase domain protein"/>
    <property type="match status" value="1"/>
</dbReference>
<dbReference type="InterPro" id="IPR000160">
    <property type="entry name" value="GGDEF_dom"/>
</dbReference>
<dbReference type="AlphaFoldDB" id="A0A316FXM1"/>
<comment type="caution">
    <text evidence="5">The sequence shown here is derived from an EMBL/GenBank/DDBJ whole genome shotgun (WGS) entry which is preliminary data.</text>
</comment>
<dbReference type="PANTHER" id="PTHR45138">
    <property type="entry name" value="REGULATORY COMPONENTS OF SENSORY TRANSDUCTION SYSTEM"/>
    <property type="match status" value="1"/>
</dbReference>
<evidence type="ECO:0000313" key="5">
    <source>
        <dbReference type="EMBL" id="PWK53329.1"/>
    </source>
</evidence>
<dbReference type="InterPro" id="IPR029787">
    <property type="entry name" value="Nucleotide_cyclase"/>
</dbReference>
<dbReference type="PANTHER" id="PTHR45138:SF9">
    <property type="entry name" value="DIGUANYLATE CYCLASE DGCM-RELATED"/>
    <property type="match status" value="1"/>
</dbReference>
<dbReference type="Pfam" id="PF00990">
    <property type="entry name" value="GGDEF"/>
    <property type="match status" value="1"/>
</dbReference>
<protein>
    <recommendedName>
        <fullName evidence="2">diguanylate cyclase</fullName>
        <ecNumber evidence="2">2.7.7.65</ecNumber>
    </recommendedName>
</protein>
<dbReference type="EMBL" id="QGGU01000003">
    <property type="protein sequence ID" value="PWK53329.1"/>
    <property type="molecule type" value="Genomic_DNA"/>
</dbReference>
<proteinExistence type="predicted"/>
<dbReference type="Gene3D" id="3.30.450.20">
    <property type="entry name" value="PAS domain"/>
    <property type="match status" value="1"/>
</dbReference>
<dbReference type="GO" id="GO:0043709">
    <property type="term" value="P:cell adhesion involved in single-species biofilm formation"/>
    <property type="evidence" value="ECO:0007669"/>
    <property type="project" value="TreeGrafter"/>
</dbReference>
<dbReference type="NCBIfam" id="TIGR00254">
    <property type="entry name" value="GGDEF"/>
    <property type="match status" value="1"/>
</dbReference>
<accession>A0A316FXM1</accession>
<dbReference type="SUPFAM" id="SSF55785">
    <property type="entry name" value="PYP-like sensor domain (PAS domain)"/>
    <property type="match status" value="1"/>
</dbReference>
<dbReference type="CDD" id="cd01949">
    <property type="entry name" value="GGDEF"/>
    <property type="match status" value="1"/>
</dbReference>
<dbReference type="GO" id="GO:0052621">
    <property type="term" value="F:diguanylate cyclase activity"/>
    <property type="evidence" value="ECO:0007669"/>
    <property type="project" value="UniProtKB-EC"/>
</dbReference>
<dbReference type="SMART" id="SM00267">
    <property type="entry name" value="GGDEF"/>
    <property type="match status" value="1"/>
</dbReference>
<dbReference type="EC" id="2.7.7.65" evidence="2"/>